<evidence type="ECO:0000313" key="5">
    <source>
        <dbReference type="Proteomes" id="UP000605201"/>
    </source>
</evidence>
<evidence type="ECO:0000256" key="1">
    <source>
        <dbReference type="ARBA" id="ARBA00022679"/>
    </source>
</evidence>
<reference evidence="4 5" key="1">
    <citation type="submission" date="2020-08" db="EMBL/GenBank/DDBJ databases">
        <title>Bridging the membrane lipid divide: bacteria of the FCB group superphylum have the potential to synthesize archaeal ether lipids.</title>
        <authorList>
            <person name="Villanueva L."/>
            <person name="Von Meijenfeldt F.A.B."/>
            <person name="Westbye A.B."/>
            <person name="Yadav S."/>
            <person name="Hopmans E.C."/>
            <person name="Dutilh B.E."/>
            <person name="Sinninghe Damste J.S."/>
        </authorList>
    </citation>
    <scope>NUCLEOTIDE SEQUENCE [LARGE SCALE GENOMIC DNA]</scope>
    <source>
        <strain evidence="4">NIOZ-UU17</strain>
    </source>
</reference>
<keyword evidence="2" id="KW-0547">Nucleotide-binding</keyword>
<evidence type="ECO:0000256" key="2">
    <source>
        <dbReference type="PIRSR" id="PIRSR004976-51"/>
    </source>
</evidence>
<dbReference type="InterPro" id="IPR011063">
    <property type="entry name" value="TilS/TtcA_N"/>
</dbReference>
<protein>
    <submittedName>
        <fullName evidence="4">tRNA 2-thiocytidine(32) synthetase TtcA</fullName>
    </submittedName>
</protein>
<dbReference type="PANTHER" id="PTHR43686:SF1">
    <property type="entry name" value="AMINOTRAN_5 DOMAIN-CONTAINING PROTEIN"/>
    <property type="match status" value="1"/>
</dbReference>
<dbReference type="SUPFAM" id="SSF52402">
    <property type="entry name" value="Adenine nucleotide alpha hydrolases-like"/>
    <property type="match status" value="1"/>
</dbReference>
<name>A0A8J6P0H5_9BACT</name>
<comment type="caution">
    <text evidence="4">The sequence shown here is derived from an EMBL/GenBank/DDBJ whole genome shotgun (WGS) entry which is preliminary data.</text>
</comment>
<dbReference type="PIRSF" id="PIRSF004976">
    <property type="entry name" value="ATPase_YdaO"/>
    <property type="match status" value="1"/>
</dbReference>
<dbReference type="InterPro" id="IPR014729">
    <property type="entry name" value="Rossmann-like_a/b/a_fold"/>
</dbReference>
<dbReference type="InterPro" id="IPR035107">
    <property type="entry name" value="tRNA_thiolation_TtcA_Ctu1"/>
</dbReference>
<keyword evidence="2" id="KW-0067">ATP-binding</keyword>
<sequence length="220" mass="25430">MIADGDRILVGFSGGKDSLALMWILNERRSRIPINYELFPVHIDPGFEKSFSKSLQGYCNKIGFPLRVERTDYGVLAHSSLHRENPCFLCSRLRRKRLFEIVDELGCSKLALGHNKDDIIETLFMNMCYAGEISTMLPRMTFFKDRFTLIRPLAFVDEDIIKRFAKEQRFPEFVNPCPSAGVSKRQEIKAMLKGLYRTNKKIKGNLFRAMSHVKTEDLLK</sequence>
<dbReference type="AlphaFoldDB" id="A0A8J6P0H5"/>
<organism evidence="4 5">
    <name type="scientific">Candidatus Desulfatibia vada</name>
    <dbReference type="NCBI Taxonomy" id="2841696"/>
    <lineage>
        <taxon>Bacteria</taxon>
        <taxon>Pseudomonadati</taxon>
        <taxon>Thermodesulfobacteriota</taxon>
        <taxon>Desulfobacteria</taxon>
        <taxon>Desulfobacterales</taxon>
        <taxon>Desulfobacterales incertae sedis</taxon>
        <taxon>Candidatus Desulfatibia</taxon>
    </lineage>
</organism>
<feature type="binding site" evidence="2">
    <location>
        <position position="43"/>
    </location>
    <ligand>
        <name>ATP</name>
        <dbReference type="ChEBI" id="CHEBI:30616"/>
    </ligand>
</feature>
<dbReference type="CDD" id="cd24138">
    <property type="entry name" value="TtcA-like"/>
    <property type="match status" value="1"/>
</dbReference>
<dbReference type="GO" id="GO:0008033">
    <property type="term" value="P:tRNA processing"/>
    <property type="evidence" value="ECO:0007669"/>
    <property type="project" value="InterPro"/>
</dbReference>
<dbReference type="PANTHER" id="PTHR43686">
    <property type="entry name" value="SULFURTRANSFERASE-RELATED"/>
    <property type="match status" value="1"/>
</dbReference>
<dbReference type="Gene3D" id="3.40.50.620">
    <property type="entry name" value="HUPs"/>
    <property type="match status" value="1"/>
</dbReference>
<keyword evidence="1" id="KW-0808">Transferase</keyword>
<feature type="binding site" evidence="2">
    <location>
        <position position="17"/>
    </location>
    <ligand>
        <name>ATP</name>
        <dbReference type="ChEBI" id="CHEBI:30616"/>
    </ligand>
</feature>
<dbReference type="Pfam" id="PF01171">
    <property type="entry name" value="ATP_bind_3"/>
    <property type="match status" value="1"/>
</dbReference>
<gene>
    <name evidence="4" type="ORF">H8D96_16185</name>
</gene>
<feature type="binding site" evidence="2">
    <location>
        <position position="113"/>
    </location>
    <ligand>
        <name>ATP</name>
        <dbReference type="ChEBI" id="CHEBI:30616"/>
    </ligand>
</feature>
<dbReference type="EMBL" id="JACNIG010000302">
    <property type="protein sequence ID" value="MBC8433449.1"/>
    <property type="molecule type" value="Genomic_DNA"/>
</dbReference>
<evidence type="ECO:0000313" key="4">
    <source>
        <dbReference type="EMBL" id="MBC8433449.1"/>
    </source>
</evidence>
<feature type="domain" description="tRNA(Ile)-lysidine/2-thiocytidine synthase N-terminal" evidence="3">
    <location>
        <begin position="8"/>
        <end position="170"/>
    </location>
</feature>
<dbReference type="GO" id="GO:0005524">
    <property type="term" value="F:ATP binding"/>
    <property type="evidence" value="ECO:0007669"/>
    <property type="project" value="UniProtKB-KW"/>
</dbReference>
<evidence type="ECO:0000259" key="3">
    <source>
        <dbReference type="Pfam" id="PF01171"/>
    </source>
</evidence>
<feature type="binding site" evidence="2">
    <location>
        <position position="118"/>
    </location>
    <ligand>
        <name>ATP</name>
        <dbReference type="ChEBI" id="CHEBI:30616"/>
    </ligand>
</feature>
<accession>A0A8J6P0H5</accession>
<dbReference type="Proteomes" id="UP000605201">
    <property type="component" value="Unassembled WGS sequence"/>
</dbReference>
<dbReference type="GO" id="GO:0016740">
    <property type="term" value="F:transferase activity"/>
    <property type="evidence" value="ECO:0007669"/>
    <property type="project" value="UniProtKB-KW"/>
</dbReference>
<proteinExistence type="predicted"/>
<feature type="binding site" evidence="2">
    <location>
        <begin position="11"/>
        <end position="13"/>
    </location>
    <ligand>
        <name>ATP</name>
        <dbReference type="ChEBI" id="CHEBI:30616"/>
    </ligand>
</feature>